<dbReference type="InterPro" id="IPR010914">
    <property type="entry name" value="RsgA_GTPase_dom"/>
</dbReference>
<dbReference type="Gene3D" id="2.40.50.140">
    <property type="entry name" value="Nucleic acid-binding proteins"/>
    <property type="match status" value="1"/>
</dbReference>
<dbReference type="Pfam" id="PF16745">
    <property type="entry name" value="RsgA_N"/>
    <property type="match status" value="1"/>
</dbReference>
<dbReference type="RefSeq" id="WP_092470139.1">
    <property type="nucleotide sequence ID" value="NZ_FOOX01000004.1"/>
</dbReference>
<reference evidence="14" key="1">
    <citation type="submission" date="2016-10" db="EMBL/GenBank/DDBJ databases">
        <authorList>
            <person name="Varghese N."/>
            <person name="Submissions S."/>
        </authorList>
    </citation>
    <scope>NUCLEOTIDE SEQUENCE [LARGE SCALE GENOMIC DNA]</scope>
    <source>
        <strain evidence="14">DSM 17038</strain>
    </source>
</reference>
<comment type="subcellular location">
    <subcellularLocation>
        <location evidence="10">Cytoplasm</location>
    </subcellularLocation>
</comment>
<gene>
    <name evidence="10" type="primary">rsgA</name>
    <name evidence="13" type="ORF">SAMN05660649_01448</name>
</gene>
<dbReference type="STRING" id="341036.SAMN05660649_01448"/>
<dbReference type="InterPro" id="IPR030378">
    <property type="entry name" value="G_CP_dom"/>
</dbReference>
<keyword evidence="7 10" id="KW-0862">Zinc</keyword>
<evidence type="ECO:0000256" key="4">
    <source>
        <dbReference type="ARBA" id="ARBA00022730"/>
    </source>
</evidence>
<dbReference type="Gene3D" id="3.40.50.300">
    <property type="entry name" value="P-loop containing nucleotide triphosphate hydrolases"/>
    <property type="match status" value="1"/>
</dbReference>
<evidence type="ECO:0000256" key="3">
    <source>
        <dbReference type="ARBA" id="ARBA00022723"/>
    </source>
</evidence>
<comment type="similarity">
    <text evidence="10">Belongs to the TRAFAC class YlqF/YawG GTPase family. RsgA subfamily.</text>
</comment>
<dbReference type="PANTHER" id="PTHR32120">
    <property type="entry name" value="SMALL RIBOSOMAL SUBUNIT BIOGENESIS GTPASE RSGA"/>
    <property type="match status" value="1"/>
</dbReference>
<feature type="binding site" evidence="10">
    <location>
        <position position="258"/>
    </location>
    <ligand>
        <name>Zn(2+)</name>
        <dbReference type="ChEBI" id="CHEBI:29105"/>
    </ligand>
</feature>
<dbReference type="OrthoDB" id="9809485at2"/>
<feature type="binding site" evidence="10">
    <location>
        <begin position="119"/>
        <end position="122"/>
    </location>
    <ligand>
        <name>GTP</name>
        <dbReference type="ChEBI" id="CHEBI:37565"/>
    </ligand>
</feature>
<dbReference type="NCBIfam" id="TIGR00157">
    <property type="entry name" value="ribosome small subunit-dependent GTPase A"/>
    <property type="match status" value="1"/>
</dbReference>
<dbReference type="EC" id="3.6.1.-" evidence="10"/>
<dbReference type="Pfam" id="PF03193">
    <property type="entry name" value="RsgA_GTPase"/>
    <property type="match status" value="1"/>
</dbReference>
<dbReference type="SUPFAM" id="SSF50249">
    <property type="entry name" value="Nucleic acid-binding proteins"/>
    <property type="match status" value="1"/>
</dbReference>
<dbReference type="InterPro" id="IPR012340">
    <property type="entry name" value="NA-bd_OB-fold"/>
</dbReference>
<dbReference type="GO" id="GO:0042274">
    <property type="term" value="P:ribosomal small subunit biogenesis"/>
    <property type="evidence" value="ECO:0007669"/>
    <property type="project" value="UniProtKB-UniRule"/>
</dbReference>
<feature type="binding site" evidence="10">
    <location>
        <position position="264"/>
    </location>
    <ligand>
        <name>Zn(2+)</name>
        <dbReference type="ChEBI" id="CHEBI:29105"/>
    </ligand>
</feature>
<dbReference type="GO" id="GO:0003924">
    <property type="term" value="F:GTPase activity"/>
    <property type="evidence" value="ECO:0007669"/>
    <property type="project" value="UniProtKB-UniRule"/>
</dbReference>
<feature type="domain" description="CP-type G" evidence="12">
    <location>
        <begin position="70"/>
        <end position="227"/>
    </location>
</feature>
<keyword evidence="14" id="KW-1185">Reference proteome</keyword>
<feature type="binding site" evidence="10">
    <location>
        <begin position="169"/>
        <end position="177"/>
    </location>
    <ligand>
        <name>GTP</name>
        <dbReference type="ChEBI" id="CHEBI:37565"/>
    </ligand>
</feature>
<keyword evidence="8 10" id="KW-0694">RNA-binding</keyword>
<evidence type="ECO:0000313" key="14">
    <source>
        <dbReference type="Proteomes" id="UP000199337"/>
    </source>
</evidence>
<comment type="cofactor">
    <cofactor evidence="10">
        <name>Zn(2+)</name>
        <dbReference type="ChEBI" id="CHEBI:29105"/>
    </cofactor>
    <text evidence="10">Binds 1 zinc ion per subunit.</text>
</comment>
<dbReference type="CDD" id="cd01854">
    <property type="entry name" value="YjeQ_EngC"/>
    <property type="match status" value="1"/>
</dbReference>
<name>A0A1I2RGC5_9FIRM</name>
<dbReference type="GO" id="GO:0005525">
    <property type="term" value="F:GTP binding"/>
    <property type="evidence" value="ECO:0007669"/>
    <property type="project" value="UniProtKB-UniRule"/>
</dbReference>
<dbReference type="Proteomes" id="UP000199337">
    <property type="component" value="Unassembled WGS sequence"/>
</dbReference>
<evidence type="ECO:0000256" key="1">
    <source>
        <dbReference type="ARBA" id="ARBA00022490"/>
    </source>
</evidence>
<feature type="binding site" evidence="10">
    <location>
        <position position="251"/>
    </location>
    <ligand>
        <name>Zn(2+)</name>
        <dbReference type="ChEBI" id="CHEBI:29105"/>
    </ligand>
</feature>
<dbReference type="HAMAP" id="MF_01820">
    <property type="entry name" value="GTPase_RsgA"/>
    <property type="match status" value="1"/>
</dbReference>
<organism evidence="13 14">
    <name type="scientific">Desulfotruncus arcticus DSM 17038</name>
    <dbReference type="NCBI Taxonomy" id="1121424"/>
    <lineage>
        <taxon>Bacteria</taxon>
        <taxon>Bacillati</taxon>
        <taxon>Bacillota</taxon>
        <taxon>Clostridia</taxon>
        <taxon>Eubacteriales</taxon>
        <taxon>Desulfallaceae</taxon>
        <taxon>Desulfotruncus</taxon>
    </lineage>
</organism>
<dbReference type="AlphaFoldDB" id="A0A1I2RGC5"/>
<evidence type="ECO:0000259" key="11">
    <source>
        <dbReference type="PROSITE" id="PS50936"/>
    </source>
</evidence>
<evidence type="ECO:0000256" key="9">
    <source>
        <dbReference type="ARBA" id="ARBA00023134"/>
    </source>
</evidence>
<accession>A0A1I2RGC5</accession>
<dbReference type="InterPro" id="IPR027417">
    <property type="entry name" value="P-loop_NTPase"/>
</dbReference>
<keyword evidence="9 10" id="KW-0342">GTP-binding</keyword>
<evidence type="ECO:0000256" key="6">
    <source>
        <dbReference type="ARBA" id="ARBA00022801"/>
    </source>
</evidence>
<dbReference type="InterPro" id="IPR031944">
    <property type="entry name" value="RsgA_N"/>
</dbReference>
<evidence type="ECO:0000259" key="12">
    <source>
        <dbReference type="PROSITE" id="PS51721"/>
    </source>
</evidence>
<evidence type="ECO:0000313" key="13">
    <source>
        <dbReference type="EMBL" id="SFG36921.1"/>
    </source>
</evidence>
<keyword evidence="5 10" id="KW-0547">Nucleotide-binding</keyword>
<evidence type="ECO:0000256" key="8">
    <source>
        <dbReference type="ARBA" id="ARBA00022884"/>
    </source>
</evidence>
<feature type="binding site" evidence="10">
    <location>
        <position position="256"/>
    </location>
    <ligand>
        <name>Zn(2+)</name>
        <dbReference type="ChEBI" id="CHEBI:29105"/>
    </ligand>
</feature>
<dbReference type="GO" id="GO:0005737">
    <property type="term" value="C:cytoplasm"/>
    <property type="evidence" value="ECO:0007669"/>
    <property type="project" value="UniProtKB-SubCell"/>
</dbReference>
<proteinExistence type="inferred from homology"/>
<dbReference type="GO" id="GO:0019843">
    <property type="term" value="F:rRNA binding"/>
    <property type="evidence" value="ECO:0007669"/>
    <property type="project" value="UniProtKB-KW"/>
</dbReference>
<dbReference type="PROSITE" id="PS50936">
    <property type="entry name" value="ENGC_GTPASE"/>
    <property type="match status" value="1"/>
</dbReference>
<feature type="domain" description="EngC GTPase" evidence="11">
    <location>
        <begin position="79"/>
        <end position="225"/>
    </location>
</feature>
<keyword evidence="4 10" id="KW-0699">rRNA-binding</keyword>
<protein>
    <recommendedName>
        <fullName evidence="10">Small ribosomal subunit biogenesis GTPase RsgA</fullName>
        <ecNumber evidence="10">3.6.1.-</ecNumber>
    </recommendedName>
</protein>
<sequence length="297" mass="32816">MRGTIIKAYGGFFFVRVADRVLRCKIRGRIRKHYGQVLVGDEVGLEFAACPAGAAASAHDGVITDIYPRSSELTRPPVANVNQAVIIFSVDHPKPNTVLLDRFLLQAYKAGIDPVLCFNKMDLIDFGDLDFFKDYEPAGYPMVKISAKSGQNIELLRQLLKEKISVLAGPSGVGKSSLLNALEPGLQLKTGDISQKLKRGRHTTRHVELMPLAGGGMVADTPGFSSMYLPAMRKEELSACYPEFIDYSAGCRFSGCLHHREPDCAVKEAVAEGLISILRYQQYTMLLQEVTEAERRY</sequence>
<dbReference type="PROSITE" id="PS51721">
    <property type="entry name" value="G_CP"/>
    <property type="match status" value="1"/>
</dbReference>
<dbReference type="SUPFAM" id="SSF52540">
    <property type="entry name" value="P-loop containing nucleoside triphosphate hydrolases"/>
    <property type="match status" value="1"/>
</dbReference>
<evidence type="ECO:0000256" key="7">
    <source>
        <dbReference type="ARBA" id="ARBA00022833"/>
    </source>
</evidence>
<comment type="subunit">
    <text evidence="10">Monomer. Associates with 30S ribosomal subunit, binds 16S rRNA.</text>
</comment>
<keyword evidence="3 10" id="KW-0479">Metal-binding</keyword>
<dbReference type="EMBL" id="FOOX01000004">
    <property type="protein sequence ID" value="SFG36921.1"/>
    <property type="molecule type" value="Genomic_DNA"/>
</dbReference>
<dbReference type="Gene3D" id="1.10.40.50">
    <property type="entry name" value="Probable gtpase engc, domain 3"/>
    <property type="match status" value="1"/>
</dbReference>
<evidence type="ECO:0000256" key="10">
    <source>
        <dbReference type="HAMAP-Rule" id="MF_01820"/>
    </source>
</evidence>
<comment type="function">
    <text evidence="10">One of several proteins that assist in the late maturation steps of the functional core of the 30S ribosomal subunit. Helps release RbfA from mature subunits. May play a role in the assembly of ribosomal proteins into the subunit. Circularly permuted GTPase that catalyzes slow GTP hydrolysis, GTPase activity is stimulated by the 30S ribosomal subunit.</text>
</comment>
<keyword evidence="1 10" id="KW-0963">Cytoplasm</keyword>
<dbReference type="GO" id="GO:0046872">
    <property type="term" value="F:metal ion binding"/>
    <property type="evidence" value="ECO:0007669"/>
    <property type="project" value="UniProtKB-KW"/>
</dbReference>
<dbReference type="InterPro" id="IPR004881">
    <property type="entry name" value="Ribosome_biogen_GTPase_RsgA"/>
</dbReference>
<evidence type="ECO:0000256" key="5">
    <source>
        <dbReference type="ARBA" id="ARBA00022741"/>
    </source>
</evidence>
<evidence type="ECO:0000256" key="2">
    <source>
        <dbReference type="ARBA" id="ARBA00022517"/>
    </source>
</evidence>
<dbReference type="PANTHER" id="PTHR32120:SF11">
    <property type="entry name" value="SMALL RIBOSOMAL SUBUNIT BIOGENESIS GTPASE RSGA 1, MITOCHONDRIAL-RELATED"/>
    <property type="match status" value="1"/>
</dbReference>
<keyword evidence="2 10" id="KW-0690">Ribosome biogenesis</keyword>
<keyword evidence="6 10" id="KW-0378">Hydrolase</keyword>